<accession>A0A061AXL6</accession>
<protein>
    <recommendedName>
        <fullName evidence="12">Alkyl transferase</fullName>
        <ecNumber evidence="12">2.5.1.-</ecNumber>
    </recommendedName>
</protein>
<dbReference type="GO" id="GO:0005811">
    <property type="term" value="C:lipid droplet"/>
    <property type="evidence" value="ECO:0007669"/>
    <property type="project" value="TreeGrafter"/>
</dbReference>
<evidence type="ECO:0000256" key="3">
    <source>
        <dbReference type="ARBA" id="ARBA00004922"/>
    </source>
</evidence>
<dbReference type="HAMAP" id="MF_01139">
    <property type="entry name" value="ISPT"/>
    <property type="match status" value="1"/>
</dbReference>
<dbReference type="PROSITE" id="PS01066">
    <property type="entry name" value="UPP_SYNTHASE"/>
    <property type="match status" value="1"/>
</dbReference>
<dbReference type="AlphaFoldDB" id="A0A061AXL6"/>
<comment type="cofactor">
    <cofactor evidence="1">
        <name>Mg(2+)</name>
        <dbReference type="ChEBI" id="CHEBI:18420"/>
    </cofactor>
</comment>
<keyword evidence="6" id="KW-0256">Endoplasmic reticulum</keyword>
<name>A0A061AXL6_CYBFA</name>
<evidence type="ECO:0000256" key="1">
    <source>
        <dbReference type="ARBA" id="ARBA00001946"/>
    </source>
</evidence>
<comment type="similarity">
    <text evidence="4 12">Belongs to the UPP synthase family.</text>
</comment>
<dbReference type="Gene3D" id="3.40.1180.10">
    <property type="entry name" value="Decaprenyl diphosphate synthase-like"/>
    <property type="match status" value="1"/>
</dbReference>
<dbReference type="GO" id="GO:1904423">
    <property type="term" value="C:dehydrodolichyl diphosphate synthase complex"/>
    <property type="evidence" value="ECO:0007669"/>
    <property type="project" value="TreeGrafter"/>
</dbReference>
<proteinExistence type="inferred from homology"/>
<sequence length="288" mass="32715">MLDWISQLPGSQMVMSTTKSVVGRILQTGPVPQHIGFVMDGNRRFARQRNIELKEGHSAGFESMARVLEMCYECGVKSATVFAFSIENFKRSRHEVDWLMELAKGRFQQLTESGEMAEKYGVRIKVLGDTSLLPKDVQVSLREAEDITKNNTRATLNVCFPYTSRHEMAHAMRTIVKSTTKGTIQLDDINTQLVDECLYTGGQPPVDLLVRTSGVSRLSDFLLWQVSSKGCMIEFVDTLWPELTVVHILWILIKFSFNKMTSKKQLEQQQSQQLTSQQQTSQDSKKLI</sequence>
<evidence type="ECO:0000256" key="7">
    <source>
        <dbReference type="ARBA" id="ARBA00022842"/>
    </source>
</evidence>
<keyword evidence="7" id="KW-0460">Magnesium</keyword>
<comment type="function">
    <text evidence="10">With NUS1, forms the dehydrodolichyl diphosphate synthase (DDS) complex, an essential component of the dolichol monophosphate (Dol-P) biosynthetic machinery. Adds multiple copies of isopentenyl pyrophosphate (IPP) to farnesyl pyrophosphate (FPP) to produce dehydrodolichyl diphosphate (Dedol-PP), a precursor of dolichol which is utilized as a sugar carrier in protein glycosylation in the endoplasmic reticulum (ER).</text>
</comment>
<dbReference type="InterPro" id="IPR036424">
    <property type="entry name" value="UPP_synth-like_sf"/>
</dbReference>
<dbReference type="CDD" id="cd00475">
    <property type="entry name" value="Cis_IPPS"/>
    <property type="match status" value="1"/>
</dbReference>
<dbReference type="EMBL" id="LK052894">
    <property type="protein sequence ID" value="CDR42398.1"/>
    <property type="molecule type" value="Genomic_DNA"/>
</dbReference>
<comment type="subunit">
    <text evidence="11">Forms an active dehydrodolichyl diphosphate synthase complex with NUS1.</text>
</comment>
<dbReference type="GO" id="GO:0016094">
    <property type="term" value="P:polyprenol biosynthetic process"/>
    <property type="evidence" value="ECO:0007669"/>
    <property type="project" value="TreeGrafter"/>
</dbReference>
<dbReference type="GO" id="GO:0045547">
    <property type="term" value="F:ditrans,polycis-polyprenyl diphosphate synthase [(2E,6E)-farnesyl diphosphate specific] activity"/>
    <property type="evidence" value="ECO:0007669"/>
    <property type="project" value="UniProtKB-EC"/>
</dbReference>
<evidence type="ECO:0000256" key="9">
    <source>
        <dbReference type="ARBA" id="ARBA00047353"/>
    </source>
</evidence>
<evidence type="ECO:0000313" key="13">
    <source>
        <dbReference type="EMBL" id="CDR42398.1"/>
    </source>
</evidence>
<dbReference type="PANTHER" id="PTHR10291">
    <property type="entry name" value="DEHYDRODOLICHYL DIPHOSPHATE SYNTHASE FAMILY MEMBER"/>
    <property type="match status" value="1"/>
</dbReference>
<dbReference type="NCBIfam" id="TIGR00055">
    <property type="entry name" value="uppS"/>
    <property type="match status" value="1"/>
</dbReference>
<evidence type="ECO:0000256" key="10">
    <source>
        <dbReference type="ARBA" id="ARBA00058504"/>
    </source>
</evidence>
<dbReference type="GO" id="GO:0005789">
    <property type="term" value="C:endoplasmic reticulum membrane"/>
    <property type="evidence" value="ECO:0007669"/>
    <property type="project" value="UniProtKB-SubCell"/>
</dbReference>
<evidence type="ECO:0000256" key="6">
    <source>
        <dbReference type="ARBA" id="ARBA00022824"/>
    </source>
</evidence>
<organism evidence="13">
    <name type="scientific">Cyberlindnera fabianii</name>
    <name type="common">Yeast</name>
    <name type="synonym">Hansenula fabianii</name>
    <dbReference type="NCBI Taxonomy" id="36022"/>
    <lineage>
        <taxon>Eukaryota</taxon>
        <taxon>Fungi</taxon>
        <taxon>Dikarya</taxon>
        <taxon>Ascomycota</taxon>
        <taxon>Saccharomycotina</taxon>
        <taxon>Saccharomycetes</taxon>
        <taxon>Phaffomycetales</taxon>
        <taxon>Phaffomycetaceae</taxon>
        <taxon>Cyberlindnera</taxon>
    </lineage>
</organism>
<reference evidence="13" key="1">
    <citation type="journal article" date="2014" name="Genome Announc.">
        <title>Genome sequence of the yeast Cyberlindnera fabianii (Hansenula fabianii).</title>
        <authorList>
            <person name="Freel K.C."/>
            <person name="Sarilar V."/>
            <person name="Neuveglise C."/>
            <person name="Devillers H."/>
            <person name="Friedrich A."/>
            <person name="Schacherer J."/>
        </authorList>
    </citation>
    <scope>NUCLEOTIDE SEQUENCE</scope>
    <source>
        <strain evidence="13">YJS4271</strain>
    </source>
</reference>
<keyword evidence="5 12" id="KW-0808">Transferase</keyword>
<dbReference type="EC" id="2.5.1.-" evidence="12"/>
<evidence type="ECO:0000256" key="8">
    <source>
        <dbReference type="ARBA" id="ARBA00023136"/>
    </source>
</evidence>
<dbReference type="SUPFAM" id="SSF64005">
    <property type="entry name" value="Undecaprenyl diphosphate synthase"/>
    <property type="match status" value="1"/>
</dbReference>
<dbReference type="InterPro" id="IPR001441">
    <property type="entry name" value="UPP_synth-like"/>
</dbReference>
<dbReference type="OrthoDB" id="4173905at2759"/>
<comment type="catalytic activity">
    <reaction evidence="9">
        <text>n isopentenyl diphosphate + (2E,6E)-farnesyl diphosphate = a di-trans,poly-cis-polyprenyl diphosphate + n diphosphate</text>
        <dbReference type="Rhea" id="RHEA:53008"/>
        <dbReference type="Rhea" id="RHEA-COMP:19494"/>
        <dbReference type="ChEBI" id="CHEBI:33019"/>
        <dbReference type="ChEBI" id="CHEBI:128769"/>
        <dbReference type="ChEBI" id="CHEBI:136960"/>
        <dbReference type="ChEBI" id="CHEBI:175763"/>
        <dbReference type="EC" id="2.5.1.87"/>
    </reaction>
</comment>
<dbReference type="VEuPathDB" id="FungiDB:BON22_2676"/>
<dbReference type="PANTHER" id="PTHR10291:SF43">
    <property type="entry name" value="DEHYDRODOLICHYL DIPHOSPHATE SYNTHASE COMPLEX SUBUNIT DHDDS"/>
    <property type="match status" value="1"/>
</dbReference>
<dbReference type="Pfam" id="PF01255">
    <property type="entry name" value="Prenyltransf"/>
    <property type="match status" value="1"/>
</dbReference>
<evidence type="ECO:0000256" key="4">
    <source>
        <dbReference type="ARBA" id="ARBA00005432"/>
    </source>
</evidence>
<keyword evidence="8" id="KW-0472">Membrane</keyword>
<comment type="subcellular location">
    <subcellularLocation>
        <location evidence="2">Endoplasmic reticulum membrane</location>
        <topology evidence="2">Peripheral membrane protein</topology>
    </subcellularLocation>
</comment>
<evidence type="ECO:0000256" key="2">
    <source>
        <dbReference type="ARBA" id="ARBA00004406"/>
    </source>
</evidence>
<evidence type="ECO:0000256" key="12">
    <source>
        <dbReference type="RuleBase" id="RU363018"/>
    </source>
</evidence>
<gene>
    <name evidence="13" type="ORF">CYFA0S_09e02718g</name>
</gene>
<evidence type="ECO:0000256" key="11">
    <source>
        <dbReference type="ARBA" id="ARBA00064670"/>
    </source>
</evidence>
<evidence type="ECO:0000256" key="5">
    <source>
        <dbReference type="ARBA" id="ARBA00022679"/>
    </source>
</evidence>
<dbReference type="InterPro" id="IPR018520">
    <property type="entry name" value="UPP_synth-like_CS"/>
</dbReference>
<dbReference type="FunFam" id="3.40.1180.10:FF:000002">
    <property type="entry name" value="Alkyl transferase"/>
    <property type="match status" value="1"/>
</dbReference>
<dbReference type="PhylomeDB" id="A0A061AXL6"/>
<comment type="pathway">
    <text evidence="3">Protein modification; protein glycosylation.</text>
</comment>